<keyword evidence="8" id="KW-1185">Reference proteome</keyword>
<dbReference type="GO" id="GO:0005739">
    <property type="term" value="C:mitochondrion"/>
    <property type="evidence" value="ECO:0007669"/>
    <property type="project" value="UniProtKB-SubCell"/>
</dbReference>
<dbReference type="InterPro" id="IPR013761">
    <property type="entry name" value="SAM/pointed_sf"/>
</dbReference>
<dbReference type="AlphaFoldDB" id="A0A3N4IIV0"/>
<dbReference type="Proteomes" id="UP000275078">
    <property type="component" value="Unassembled WGS sequence"/>
</dbReference>
<comment type="similarity">
    <text evidence="2">Belongs to the mitochondrion-specific ribosomal protein mS41 family.</text>
</comment>
<proteinExistence type="inferred from homology"/>
<reference evidence="7 8" key="1">
    <citation type="journal article" date="2018" name="Nat. Ecol. Evol.">
        <title>Pezizomycetes genomes reveal the molecular basis of ectomycorrhizal truffle lifestyle.</title>
        <authorList>
            <person name="Murat C."/>
            <person name="Payen T."/>
            <person name="Noel B."/>
            <person name="Kuo A."/>
            <person name="Morin E."/>
            <person name="Chen J."/>
            <person name="Kohler A."/>
            <person name="Krizsan K."/>
            <person name="Balestrini R."/>
            <person name="Da Silva C."/>
            <person name="Montanini B."/>
            <person name="Hainaut M."/>
            <person name="Levati E."/>
            <person name="Barry K.W."/>
            <person name="Belfiori B."/>
            <person name="Cichocki N."/>
            <person name="Clum A."/>
            <person name="Dockter R.B."/>
            <person name="Fauchery L."/>
            <person name="Guy J."/>
            <person name="Iotti M."/>
            <person name="Le Tacon F."/>
            <person name="Lindquist E.A."/>
            <person name="Lipzen A."/>
            <person name="Malagnac F."/>
            <person name="Mello A."/>
            <person name="Molinier V."/>
            <person name="Miyauchi S."/>
            <person name="Poulain J."/>
            <person name="Riccioni C."/>
            <person name="Rubini A."/>
            <person name="Sitrit Y."/>
            <person name="Splivallo R."/>
            <person name="Traeger S."/>
            <person name="Wang M."/>
            <person name="Zifcakova L."/>
            <person name="Wipf D."/>
            <person name="Zambonelli A."/>
            <person name="Paolocci F."/>
            <person name="Nowrousian M."/>
            <person name="Ottonello S."/>
            <person name="Baldrian P."/>
            <person name="Spatafora J.W."/>
            <person name="Henrissat B."/>
            <person name="Nagy L.G."/>
            <person name="Aury J.M."/>
            <person name="Wincker P."/>
            <person name="Grigoriev I.V."/>
            <person name="Bonfante P."/>
            <person name="Martin F.M."/>
        </authorList>
    </citation>
    <scope>NUCLEOTIDE SEQUENCE [LARGE SCALE GENOMIC DNA]</scope>
    <source>
        <strain evidence="7 8">RN42</strain>
    </source>
</reference>
<dbReference type="SUPFAM" id="SSF47769">
    <property type="entry name" value="SAM/Pointed domain"/>
    <property type="match status" value="1"/>
</dbReference>
<keyword evidence="3" id="KW-0496">Mitochondrion</keyword>
<evidence type="ECO:0000256" key="2">
    <source>
        <dbReference type="ARBA" id="ARBA00010492"/>
    </source>
</evidence>
<evidence type="ECO:0000256" key="5">
    <source>
        <dbReference type="SAM" id="MobiDB-lite"/>
    </source>
</evidence>
<evidence type="ECO:0000313" key="7">
    <source>
        <dbReference type="EMBL" id="RPA86073.1"/>
    </source>
</evidence>
<feature type="region of interest" description="Disordered" evidence="5">
    <location>
        <begin position="109"/>
        <end position="146"/>
    </location>
</feature>
<feature type="domain" description="Small ribosomal subunit protein mS41 SAM" evidence="6">
    <location>
        <begin position="43"/>
        <end position="99"/>
    </location>
</feature>
<evidence type="ECO:0000259" key="6">
    <source>
        <dbReference type="SMART" id="SM01238"/>
    </source>
</evidence>
<dbReference type="OrthoDB" id="18595at2759"/>
<dbReference type="InterPro" id="IPR019083">
    <property type="entry name" value="SAM_Ribosomal_mS41"/>
</dbReference>
<gene>
    <name evidence="7" type="ORF">BJ508DRAFT_411636</name>
</gene>
<dbReference type="PANTHER" id="PTHR28235:SF1">
    <property type="entry name" value="SMALL RIBOSOMAL SUBUNIT PROTEIN MS41"/>
    <property type="match status" value="1"/>
</dbReference>
<dbReference type="PANTHER" id="PTHR28235">
    <property type="entry name" value="PROTEIN FYV4, MITOCHONDRIAL"/>
    <property type="match status" value="1"/>
</dbReference>
<dbReference type="SMART" id="SM01238">
    <property type="entry name" value="IGR"/>
    <property type="match status" value="1"/>
</dbReference>
<feature type="compositionally biased region" description="Basic and acidic residues" evidence="5">
    <location>
        <begin position="112"/>
        <end position="146"/>
    </location>
</feature>
<dbReference type="EMBL" id="ML119651">
    <property type="protein sequence ID" value="RPA86073.1"/>
    <property type="molecule type" value="Genomic_DNA"/>
</dbReference>
<accession>A0A3N4IIV0</accession>
<sequence>MSLLFRRLAFTRPTTFTAAATRSLHVTLEPLPVPQPSPTVPDVPTFLTKIGRNTVQHADKFPSWEEFFKLSTKQFRELGIEPARDRRYILRFREKFRVLATSQFGGDAGVVLKEEKRPKKKDGGERRRAEVRHNRAAEERKNARKE</sequence>
<evidence type="ECO:0000313" key="8">
    <source>
        <dbReference type="Proteomes" id="UP000275078"/>
    </source>
</evidence>
<evidence type="ECO:0000256" key="4">
    <source>
        <dbReference type="ARBA" id="ARBA00035129"/>
    </source>
</evidence>
<name>A0A3N4IIV0_ASCIM</name>
<dbReference type="InterPro" id="IPR039603">
    <property type="entry name" value="Ribosomal_mS41"/>
</dbReference>
<comment type="subcellular location">
    <subcellularLocation>
        <location evidence="1">Mitochondrion</location>
    </subcellularLocation>
</comment>
<dbReference type="Pfam" id="PF09597">
    <property type="entry name" value="SAM_Ribosomal_mS41"/>
    <property type="match status" value="1"/>
</dbReference>
<evidence type="ECO:0000256" key="1">
    <source>
        <dbReference type="ARBA" id="ARBA00004173"/>
    </source>
</evidence>
<evidence type="ECO:0000256" key="3">
    <source>
        <dbReference type="ARBA" id="ARBA00023128"/>
    </source>
</evidence>
<protein>
    <recommendedName>
        <fullName evidence="4">Small ribosomal subunit protein mS41</fullName>
    </recommendedName>
</protein>
<organism evidence="7 8">
    <name type="scientific">Ascobolus immersus RN42</name>
    <dbReference type="NCBI Taxonomy" id="1160509"/>
    <lineage>
        <taxon>Eukaryota</taxon>
        <taxon>Fungi</taxon>
        <taxon>Dikarya</taxon>
        <taxon>Ascomycota</taxon>
        <taxon>Pezizomycotina</taxon>
        <taxon>Pezizomycetes</taxon>
        <taxon>Pezizales</taxon>
        <taxon>Ascobolaceae</taxon>
        <taxon>Ascobolus</taxon>
    </lineage>
</organism>